<dbReference type="InterPro" id="IPR011008">
    <property type="entry name" value="Dimeric_a/b-barrel"/>
</dbReference>
<dbReference type="KEGG" id="pmaw:MACH26_15300"/>
<dbReference type="Proteomes" id="UP001333710">
    <property type="component" value="Chromosome"/>
</dbReference>
<dbReference type="Pfam" id="PF07045">
    <property type="entry name" value="DUF1330"/>
    <property type="match status" value="1"/>
</dbReference>
<reference evidence="2" key="1">
    <citation type="submission" date="2023-01" db="EMBL/GenBank/DDBJ databases">
        <title>Complete genome sequence of Planctobacterium marinum strain Dej080120_11.</title>
        <authorList>
            <person name="Ueki S."/>
            <person name="Maruyama F."/>
        </authorList>
    </citation>
    <scope>NUCLEOTIDE SEQUENCE</scope>
    <source>
        <strain evidence="2">Dej080120_11</strain>
    </source>
</reference>
<dbReference type="AlphaFoldDB" id="A0AA48HIP6"/>
<dbReference type="PANTHER" id="PTHR41521">
    <property type="match status" value="1"/>
</dbReference>
<evidence type="ECO:0000313" key="3">
    <source>
        <dbReference type="Proteomes" id="UP001333710"/>
    </source>
</evidence>
<dbReference type="PANTHER" id="PTHR41521:SF4">
    <property type="entry name" value="BLR0684 PROTEIN"/>
    <property type="match status" value="1"/>
</dbReference>
<sequence>MAGFIIATYNIVDQLNYQRYLELVRPTLESFDGEVLVADYDSEPLEGTPPMVSIVIRFASKAIAKAWYTSVQYQDIIHLRVDTTVGSAVLTEAYQYAEPPSALKTSQNSLAG</sequence>
<gene>
    <name evidence="2" type="ORF">MACH26_15300</name>
</gene>
<dbReference type="RefSeq" id="WP_338292035.1">
    <property type="nucleotide sequence ID" value="NZ_AP027272.1"/>
</dbReference>
<name>A0AA48HIP6_9ALTE</name>
<feature type="domain" description="DUF1330" evidence="1">
    <location>
        <begin position="3"/>
        <end position="93"/>
    </location>
</feature>
<dbReference type="SUPFAM" id="SSF54909">
    <property type="entry name" value="Dimeric alpha+beta barrel"/>
    <property type="match status" value="1"/>
</dbReference>
<accession>A0AA48HIP6</accession>
<keyword evidence="3" id="KW-1185">Reference proteome</keyword>
<protein>
    <recommendedName>
        <fullName evidence="1">DUF1330 domain-containing protein</fullName>
    </recommendedName>
</protein>
<proteinExistence type="predicted"/>
<dbReference type="InterPro" id="IPR010753">
    <property type="entry name" value="DUF1330"/>
</dbReference>
<dbReference type="Gene3D" id="3.30.70.100">
    <property type="match status" value="1"/>
</dbReference>
<dbReference type="EMBL" id="AP027272">
    <property type="protein sequence ID" value="BDX06009.1"/>
    <property type="molecule type" value="Genomic_DNA"/>
</dbReference>
<organism evidence="2 3">
    <name type="scientific">Planctobacterium marinum</name>
    <dbReference type="NCBI Taxonomy" id="1631968"/>
    <lineage>
        <taxon>Bacteria</taxon>
        <taxon>Pseudomonadati</taxon>
        <taxon>Pseudomonadota</taxon>
        <taxon>Gammaproteobacteria</taxon>
        <taxon>Alteromonadales</taxon>
        <taxon>Alteromonadaceae</taxon>
        <taxon>Planctobacterium</taxon>
    </lineage>
</organism>
<evidence type="ECO:0000313" key="2">
    <source>
        <dbReference type="EMBL" id="BDX06009.1"/>
    </source>
</evidence>
<evidence type="ECO:0000259" key="1">
    <source>
        <dbReference type="Pfam" id="PF07045"/>
    </source>
</evidence>